<organism evidence="5 6">
    <name type="scientific">Cudoniella acicularis</name>
    <dbReference type="NCBI Taxonomy" id="354080"/>
    <lineage>
        <taxon>Eukaryota</taxon>
        <taxon>Fungi</taxon>
        <taxon>Dikarya</taxon>
        <taxon>Ascomycota</taxon>
        <taxon>Pezizomycotina</taxon>
        <taxon>Leotiomycetes</taxon>
        <taxon>Helotiales</taxon>
        <taxon>Tricladiaceae</taxon>
        <taxon>Cudoniella</taxon>
    </lineage>
</organism>
<dbReference type="Pfam" id="PF24883">
    <property type="entry name" value="NPHP3_N"/>
    <property type="match status" value="1"/>
</dbReference>
<dbReference type="InterPro" id="IPR015943">
    <property type="entry name" value="WD40/YVTN_repeat-like_dom_sf"/>
</dbReference>
<dbReference type="InterPro" id="IPR027417">
    <property type="entry name" value="P-loop_NTPase"/>
</dbReference>
<dbReference type="Proteomes" id="UP000566819">
    <property type="component" value="Unassembled WGS sequence"/>
</dbReference>
<proteinExistence type="predicted"/>
<dbReference type="PANTHER" id="PTHR10622:SF11">
    <property type="entry name" value="HET-DOMAIN-CONTAINING PROTEIN"/>
    <property type="match status" value="1"/>
</dbReference>
<dbReference type="SUPFAM" id="SSF52540">
    <property type="entry name" value="P-loop containing nucleoside triphosphate hydrolases"/>
    <property type="match status" value="1"/>
</dbReference>
<dbReference type="InterPro" id="IPR019775">
    <property type="entry name" value="WD40_repeat_CS"/>
</dbReference>
<dbReference type="PROSITE" id="PS50837">
    <property type="entry name" value="NACHT"/>
    <property type="match status" value="1"/>
</dbReference>
<dbReference type="SMART" id="SM00320">
    <property type="entry name" value="WD40"/>
    <property type="match status" value="3"/>
</dbReference>
<feature type="domain" description="NACHT" evidence="4">
    <location>
        <begin position="314"/>
        <end position="462"/>
    </location>
</feature>
<dbReference type="InterPro" id="IPR056884">
    <property type="entry name" value="NPHP3-like_N"/>
</dbReference>
<keyword evidence="6" id="KW-1185">Reference proteome</keyword>
<evidence type="ECO:0000256" key="3">
    <source>
        <dbReference type="PROSITE-ProRule" id="PRU00221"/>
    </source>
</evidence>
<dbReference type="Pfam" id="PF00400">
    <property type="entry name" value="WD40"/>
    <property type="match status" value="3"/>
</dbReference>
<evidence type="ECO:0000259" key="4">
    <source>
        <dbReference type="PROSITE" id="PS50837"/>
    </source>
</evidence>
<dbReference type="PROSITE" id="PS00678">
    <property type="entry name" value="WD_REPEATS_1"/>
    <property type="match status" value="2"/>
</dbReference>
<keyword evidence="2" id="KW-0677">Repeat</keyword>
<evidence type="ECO:0000313" key="6">
    <source>
        <dbReference type="Proteomes" id="UP000566819"/>
    </source>
</evidence>
<accession>A0A8H4RFF3</accession>
<dbReference type="PROSITE" id="PS50294">
    <property type="entry name" value="WD_REPEATS_REGION"/>
    <property type="match status" value="2"/>
</dbReference>
<dbReference type="InterPro" id="IPR036322">
    <property type="entry name" value="WD40_repeat_dom_sf"/>
</dbReference>
<gene>
    <name evidence="5" type="ORF">G7Y89_g10488</name>
</gene>
<comment type="caution">
    <text evidence="5">The sequence shown here is derived from an EMBL/GenBank/DDBJ whole genome shotgun (WGS) entry which is preliminary data.</text>
</comment>
<evidence type="ECO:0000256" key="2">
    <source>
        <dbReference type="ARBA" id="ARBA00022737"/>
    </source>
</evidence>
<dbReference type="OrthoDB" id="674604at2759"/>
<protein>
    <recommendedName>
        <fullName evidence="4">NACHT domain-containing protein</fullName>
    </recommendedName>
</protein>
<dbReference type="AlphaFoldDB" id="A0A8H4RFF3"/>
<feature type="repeat" description="WD" evidence="3">
    <location>
        <begin position="794"/>
        <end position="835"/>
    </location>
</feature>
<dbReference type="PROSITE" id="PS50082">
    <property type="entry name" value="WD_REPEATS_2"/>
    <property type="match status" value="2"/>
</dbReference>
<dbReference type="PANTHER" id="PTHR10622">
    <property type="entry name" value="HET DOMAIN-CONTAINING PROTEIN"/>
    <property type="match status" value="1"/>
</dbReference>
<keyword evidence="1 3" id="KW-0853">WD repeat</keyword>
<dbReference type="InterPro" id="IPR007111">
    <property type="entry name" value="NACHT_NTPase"/>
</dbReference>
<dbReference type="Gene3D" id="3.40.50.300">
    <property type="entry name" value="P-loop containing nucleotide triphosphate hydrolases"/>
    <property type="match status" value="1"/>
</dbReference>
<dbReference type="SUPFAM" id="SSF50978">
    <property type="entry name" value="WD40 repeat-like"/>
    <property type="match status" value="1"/>
</dbReference>
<name>A0A8H4RFF3_9HELO</name>
<feature type="repeat" description="WD" evidence="3">
    <location>
        <begin position="752"/>
        <end position="793"/>
    </location>
</feature>
<sequence length="863" mass="97956">MILLSRRRYSLDPDLRISIDDSVPRALRRSNIPLILSYFSSLATAFTAASSSTPKCSSSSSGGFVGAGGSRVRLGPGRASRGSRATREVRHSVDTCYIDKSSSAELQEEINSMFRRYQNTAKCYVYLSDVSMRKRKASDRFSECTWESAFRSSRWFTRGWTLQELLAPGPDSVEFFSQEGDRLGDKRTLERYIYEITGIPITALRGTPLSQFDVDNRFLWAENRHTTREEDKVYSLFGIFDIQIPLYGEGRDKAFQRLREEIDKPLKGLDRLPFAADAPFNSYSKQHLPTCFPDTRVDLLQQIYSWADEQDERGIFWLNGLAGTGKSTIARTIARRYFDQKRLGASFFFSRGGGDVSHASKFFTSFAVQLARNVPQIQRFISDAIIEQNDIAKQSLRDQWRQLVLRPLLRLDSSSSPSSYVLIVDALDECDSEDDIRMILQLLTEARTLKRVRLRVFLTSRPEIPVRHSMYRIPQAEHQDFVLQSIPLAIVNHDISAATACRFIHDGREFAERRLSLILQSDASATAPERHLDEIYTTVLKIFIRHGYDTFERECILSRCYNQSFWVDDRLAHRTLADNCIRLMSDSLKQDIFRQEAPGTFVAAVGSSRREQFVSPEARYACLYWVQHLHKSDSQLYDNGQVHQFLQVHLLHWLEVLGWIGKTSEGIYAILSLEAKILASKSPNLYAFIHDAKRFALYNRSVTEQAPLQLYCSALVFAPENSIVRRQFKDIPLWIQRKPKMQADWSATLQTLEGHLNCVRTVAFSPDGKQVVSGSVDKTIRLWDAATGAALQTLEGHSGSVRLVTFSPDSKQVMSGSDNGIVRLWNVVTGAALRTLEVHLGSVTSVAFSPDGNITRTLFTVNN</sequence>
<dbReference type="Gene3D" id="2.130.10.10">
    <property type="entry name" value="YVTN repeat-like/Quinoprotein amine dehydrogenase"/>
    <property type="match status" value="1"/>
</dbReference>
<evidence type="ECO:0000313" key="5">
    <source>
        <dbReference type="EMBL" id="KAF4627666.1"/>
    </source>
</evidence>
<dbReference type="EMBL" id="JAAMPI010000931">
    <property type="protein sequence ID" value="KAF4627666.1"/>
    <property type="molecule type" value="Genomic_DNA"/>
</dbReference>
<evidence type="ECO:0000256" key="1">
    <source>
        <dbReference type="ARBA" id="ARBA00022574"/>
    </source>
</evidence>
<reference evidence="5 6" key="1">
    <citation type="submission" date="2020-03" db="EMBL/GenBank/DDBJ databases">
        <title>Draft Genome Sequence of Cudoniella acicularis.</title>
        <authorList>
            <person name="Buettner E."/>
            <person name="Kellner H."/>
        </authorList>
    </citation>
    <scope>NUCLEOTIDE SEQUENCE [LARGE SCALE GENOMIC DNA]</scope>
    <source>
        <strain evidence="5 6">DSM 108380</strain>
    </source>
</reference>
<dbReference type="InterPro" id="IPR001680">
    <property type="entry name" value="WD40_rpt"/>
</dbReference>